<dbReference type="OrthoDB" id="2681164at2759"/>
<protein>
    <submittedName>
        <fullName evidence="1">Uncharacterized protein</fullName>
    </submittedName>
</protein>
<name>A0A0C9SS00_PAXIN</name>
<accession>A0A0C9SS00</accession>
<keyword evidence="2" id="KW-1185">Reference proteome</keyword>
<dbReference type="Proteomes" id="UP000053647">
    <property type="component" value="Unassembled WGS sequence"/>
</dbReference>
<evidence type="ECO:0000313" key="1">
    <source>
        <dbReference type="EMBL" id="KIJ10854.1"/>
    </source>
</evidence>
<dbReference type="AlphaFoldDB" id="A0A0C9SS00"/>
<evidence type="ECO:0000313" key="2">
    <source>
        <dbReference type="Proteomes" id="UP000053647"/>
    </source>
</evidence>
<reference evidence="1 2" key="1">
    <citation type="submission" date="2014-06" db="EMBL/GenBank/DDBJ databases">
        <authorList>
            <consortium name="DOE Joint Genome Institute"/>
            <person name="Kuo A."/>
            <person name="Kohler A."/>
            <person name="Nagy L.G."/>
            <person name="Floudas D."/>
            <person name="Copeland A."/>
            <person name="Barry K.W."/>
            <person name="Cichocki N."/>
            <person name="Veneault-Fourrey C."/>
            <person name="LaButti K."/>
            <person name="Lindquist E.A."/>
            <person name="Lipzen A."/>
            <person name="Lundell T."/>
            <person name="Morin E."/>
            <person name="Murat C."/>
            <person name="Sun H."/>
            <person name="Tunlid A."/>
            <person name="Henrissat B."/>
            <person name="Grigoriev I.V."/>
            <person name="Hibbett D.S."/>
            <person name="Martin F."/>
            <person name="Nordberg H.P."/>
            <person name="Cantor M.N."/>
            <person name="Hua S.X."/>
        </authorList>
    </citation>
    <scope>NUCLEOTIDE SEQUENCE [LARGE SCALE GENOMIC DNA]</scope>
    <source>
        <strain evidence="1 2">ATCC 200175</strain>
    </source>
</reference>
<gene>
    <name evidence="1" type="ORF">PAXINDRAFT_85397</name>
</gene>
<dbReference type="HOGENOM" id="CLU_1054111_0_0_1"/>
<sequence>MHEAIGGRFRQVVTIFTPDINTFLEIIFVHCVVISRSLALYLFDPSHGWLLNNIDLYIPRHRVLHVMKRLHRLGYIPVKDVSQRHSHYHSENDIASVTMLTNGDHTVDLVESTTISALSPIFKFHLTAVMNYVSADGFFSAYPTLTTRGCSLINPMQFISHLPTSHMAACFDKYLQQGYDLRFSPQQWAQEEGREKEHMCRRRFECPHALWSTFDSGCLFIRMRANICGVLLSADVPPQRCFEDRRAVVWCLGGHSCDSTFEPLHPFSTLKGAHSLYGEIGLQQG</sequence>
<reference evidence="2" key="2">
    <citation type="submission" date="2015-01" db="EMBL/GenBank/DDBJ databases">
        <title>Evolutionary Origins and Diversification of the Mycorrhizal Mutualists.</title>
        <authorList>
            <consortium name="DOE Joint Genome Institute"/>
            <consortium name="Mycorrhizal Genomics Consortium"/>
            <person name="Kohler A."/>
            <person name="Kuo A."/>
            <person name="Nagy L.G."/>
            <person name="Floudas D."/>
            <person name="Copeland A."/>
            <person name="Barry K.W."/>
            <person name="Cichocki N."/>
            <person name="Veneault-Fourrey C."/>
            <person name="LaButti K."/>
            <person name="Lindquist E.A."/>
            <person name="Lipzen A."/>
            <person name="Lundell T."/>
            <person name="Morin E."/>
            <person name="Murat C."/>
            <person name="Riley R."/>
            <person name="Ohm R."/>
            <person name="Sun H."/>
            <person name="Tunlid A."/>
            <person name="Henrissat B."/>
            <person name="Grigoriev I.V."/>
            <person name="Hibbett D.S."/>
            <person name="Martin F."/>
        </authorList>
    </citation>
    <scope>NUCLEOTIDE SEQUENCE [LARGE SCALE GENOMIC DNA]</scope>
    <source>
        <strain evidence="2">ATCC 200175</strain>
    </source>
</reference>
<proteinExistence type="predicted"/>
<dbReference type="EMBL" id="KN819394">
    <property type="protein sequence ID" value="KIJ10854.1"/>
    <property type="molecule type" value="Genomic_DNA"/>
</dbReference>
<organism evidence="1 2">
    <name type="scientific">Paxillus involutus ATCC 200175</name>
    <dbReference type="NCBI Taxonomy" id="664439"/>
    <lineage>
        <taxon>Eukaryota</taxon>
        <taxon>Fungi</taxon>
        <taxon>Dikarya</taxon>
        <taxon>Basidiomycota</taxon>
        <taxon>Agaricomycotina</taxon>
        <taxon>Agaricomycetes</taxon>
        <taxon>Agaricomycetidae</taxon>
        <taxon>Boletales</taxon>
        <taxon>Paxilineae</taxon>
        <taxon>Paxillaceae</taxon>
        <taxon>Paxillus</taxon>
    </lineage>
</organism>